<sequence>MPKITPEEEEAMAKNPVYIVFGAIILLVVLMVVAVLSENYNSPMR</sequence>
<protein>
    <submittedName>
        <fullName evidence="2">Uncharacterized protein</fullName>
    </submittedName>
</protein>
<keyword evidence="3" id="KW-1185">Reference proteome</keyword>
<keyword evidence="1" id="KW-0812">Transmembrane</keyword>
<accession>A0ABT8F0I4</accession>
<organism evidence="2 3">
    <name type="scientific">Shiella aurantiaca</name>
    <dbReference type="NCBI Taxonomy" id="3058365"/>
    <lineage>
        <taxon>Bacteria</taxon>
        <taxon>Pseudomonadati</taxon>
        <taxon>Bacteroidota</taxon>
        <taxon>Cytophagia</taxon>
        <taxon>Cytophagales</taxon>
        <taxon>Shiellaceae</taxon>
        <taxon>Shiella</taxon>
    </lineage>
</organism>
<gene>
    <name evidence="2" type="ORF">QWY31_00465</name>
</gene>
<keyword evidence="1" id="KW-1133">Transmembrane helix</keyword>
<reference evidence="2" key="1">
    <citation type="submission" date="2023-06" db="EMBL/GenBank/DDBJ databases">
        <title>Cytophagales bacterium Strain LB-30, isolated from soil.</title>
        <authorList>
            <person name="Liu B."/>
        </authorList>
    </citation>
    <scope>NUCLEOTIDE SEQUENCE</scope>
    <source>
        <strain evidence="2">LB-30</strain>
    </source>
</reference>
<proteinExistence type="predicted"/>
<dbReference type="EMBL" id="JAUHJS010000001">
    <property type="protein sequence ID" value="MDN4163948.1"/>
    <property type="molecule type" value="Genomic_DNA"/>
</dbReference>
<dbReference type="Proteomes" id="UP001168552">
    <property type="component" value="Unassembled WGS sequence"/>
</dbReference>
<comment type="caution">
    <text evidence="2">The sequence shown here is derived from an EMBL/GenBank/DDBJ whole genome shotgun (WGS) entry which is preliminary data.</text>
</comment>
<keyword evidence="1" id="KW-0472">Membrane</keyword>
<feature type="transmembrane region" description="Helical" evidence="1">
    <location>
        <begin position="17"/>
        <end position="36"/>
    </location>
</feature>
<evidence type="ECO:0000256" key="1">
    <source>
        <dbReference type="SAM" id="Phobius"/>
    </source>
</evidence>
<dbReference type="RefSeq" id="WP_320002477.1">
    <property type="nucleotide sequence ID" value="NZ_JAUHJS010000001.1"/>
</dbReference>
<evidence type="ECO:0000313" key="2">
    <source>
        <dbReference type="EMBL" id="MDN4163948.1"/>
    </source>
</evidence>
<evidence type="ECO:0000313" key="3">
    <source>
        <dbReference type="Proteomes" id="UP001168552"/>
    </source>
</evidence>
<name>A0ABT8F0I4_9BACT</name>